<keyword evidence="3" id="KW-1185">Reference proteome</keyword>
<dbReference type="EMBL" id="BQNB010016205">
    <property type="protein sequence ID" value="GJT49048.1"/>
    <property type="molecule type" value="Genomic_DNA"/>
</dbReference>
<evidence type="ECO:0000256" key="1">
    <source>
        <dbReference type="SAM" id="MobiDB-lite"/>
    </source>
</evidence>
<feature type="compositionally biased region" description="Polar residues" evidence="1">
    <location>
        <begin position="314"/>
        <end position="348"/>
    </location>
</feature>
<gene>
    <name evidence="2" type="ORF">Tco_0975205</name>
</gene>
<feature type="region of interest" description="Disordered" evidence="1">
    <location>
        <begin position="305"/>
        <end position="348"/>
    </location>
</feature>
<sequence>MGLPEDIYAAIDCCETAQEIWLRVQQMMKGSNIGIQEKNVKLFNEWESFISTDGESIESYYHHLSKLINNFKRNKHFPENIASNLKFLNNLQPELSRHVTIVHQTKDLHEVDYTQLYDFLKYNQVEQLEKDEFQEEGSMEAFWVINKRFQQFIDSQFTLDYDSQMTEKYFAEYTGIKMQTQESKVNLRKALDAGLVVTESSGTEFGKQDTSSRPENDAEADNADIRPVYDKEPVAEVQLTAEYNIFAIGQQHTEQPEIINEGRESAFVKPDHVIASSESKNSSKNMPRFCSNDMVHNYYLEEARKKTQERNRNSKSSMMHTASPQITTNGSKPKPRSNNQTSRSLLVSKSSCATSNVVPLVDHSRNPSPFSDSKHFVCSTCQKCVFNTNHDACITKFLREVNLRAKIQSHKTRSSNKPVTHKSHTQKPVRQIFPRHRFSPNKTSAVYEKTSPRSDLRWKPTGRILKTVGLWWIPTGKSFDSSTRKVDNEPSHGSNVDISKIHKCKQTLDLSACTSSNVQKKQSIDLSAGTSYNVNKENLRV</sequence>
<feature type="compositionally biased region" description="Basic and acidic residues" evidence="1">
    <location>
        <begin position="206"/>
        <end position="216"/>
    </location>
</feature>
<reference evidence="2" key="1">
    <citation type="journal article" date="2022" name="Int. J. Mol. Sci.">
        <title>Draft Genome of Tanacetum Coccineum: Genomic Comparison of Closely Related Tanacetum-Family Plants.</title>
        <authorList>
            <person name="Yamashiro T."/>
            <person name="Shiraishi A."/>
            <person name="Nakayama K."/>
            <person name="Satake H."/>
        </authorList>
    </citation>
    <scope>NUCLEOTIDE SEQUENCE</scope>
</reference>
<feature type="region of interest" description="Disordered" evidence="1">
    <location>
        <begin position="201"/>
        <end position="229"/>
    </location>
</feature>
<comment type="caution">
    <text evidence="2">The sequence shown here is derived from an EMBL/GenBank/DDBJ whole genome shotgun (WGS) entry which is preliminary data.</text>
</comment>
<accession>A0ABQ5EDR5</accession>
<feature type="region of interest" description="Disordered" evidence="1">
    <location>
        <begin position="408"/>
        <end position="428"/>
    </location>
</feature>
<organism evidence="2 3">
    <name type="scientific">Tanacetum coccineum</name>
    <dbReference type="NCBI Taxonomy" id="301880"/>
    <lineage>
        <taxon>Eukaryota</taxon>
        <taxon>Viridiplantae</taxon>
        <taxon>Streptophyta</taxon>
        <taxon>Embryophyta</taxon>
        <taxon>Tracheophyta</taxon>
        <taxon>Spermatophyta</taxon>
        <taxon>Magnoliopsida</taxon>
        <taxon>eudicotyledons</taxon>
        <taxon>Gunneridae</taxon>
        <taxon>Pentapetalae</taxon>
        <taxon>asterids</taxon>
        <taxon>campanulids</taxon>
        <taxon>Asterales</taxon>
        <taxon>Asteraceae</taxon>
        <taxon>Asteroideae</taxon>
        <taxon>Anthemideae</taxon>
        <taxon>Anthemidinae</taxon>
        <taxon>Tanacetum</taxon>
    </lineage>
</organism>
<evidence type="ECO:0000313" key="2">
    <source>
        <dbReference type="EMBL" id="GJT49048.1"/>
    </source>
</evidence>
<reference evidence="2" key="2">
    <citation type="submission" date="2022-01" db="EMBL/GenBank/DDBJ databases">
        <authorList>
            <person name="Yamashiro T."/>
            <person name="Shiraishi A."/>
            <person name="Satake H."/>
            <person name="Nakayama K."/>
        </authorList>
    </citation>
    <scope>NUCLEOTIDE SEQUENCE</scope>
</reference>
<proteinExistence type="predicted"/>
<evidence type="ECO:0000313" key="3">
    <source>
        <dbReference type="Proteomes" id="UP001151760"/>
    </source>
</evidence>
<dbReference type="Proteomes" id="UP001151760">
    <property type="component" value="Unassembled WGS sequence"/>
</dbReference>
<protein>
    <submittedName>
        <fullName evidence="2">Uncharacterized protein</fullName>
    </submittedName>
</protein>
<name>A0ABQ5EDR5_9ASTR</name>